<evidence type="ECO:0000313" key="2">
    <source>
        <dbReference type="EMBL" id="SVA49059.1"/>
    </source>
</evidence>
<protein>
    <recommendedName>
        <fullName evidence="1">AB hydrolase-1 domain-containing protein</fullName>
    </recommendedName>
</protein>
<evidence type="ECO:0000259" key="1">
    <source>
        <dbReference type="Pfam" id="PF12697"/>
    </source>
</evidence>
<organism evidence="2">
    <name type="scientific">marine metagenome</name>
    <dbReference type="NCBI Taxonomy" id="408172"/>
    <lineage>
        <taxon>unclassified sequences</taxon>
        <taxon>metagenomes</taxon>
        <taxon>ecological metagenomes</taxon>
    </lineage>
</organism>
<dbReference type="PANTHER" id="PTHR43194">
    <property type="entry name" value="HYDROLASE ALPHA/BETA FOLD FAMILY"/>
    <property type="match status" value="1"/>
</dbReference>
<proteinExistence type="predicted"/>
<dbReference type="AlphaFoldDB" id="A0A381W932"/>
<dbReference type="InterPro" id="IPR029058">
    <property type="entry name" value="AB_hydrolase_fold"/>
</dbReference>
<feature type="domain" description="AB hydrolase-1" evidence="1">
    <location>
        <begin position="28"/>
        <end position="260"/>
    </location>
</feature>
<sequence>MSYLTIGADDGLYYEHDSPSETGRPSFVFVNPVSGNTEQWQAEVGPALRDAGYGTLAYNFRGQPNSPFSPGKTLNDTLISQDLRLIIDTLEIARPILVGLSIGGLFATQAHLAGLAADGLVLINTLRKIGPRISWINDAVVRVMEVGGPQLMADMMTPLLWGPDWLAANRKNFIQPGTDYQPLDKQSGTYNLLKNMGAADWEIEYEKITCPVLIVMGLNDRVFFDANVVDNLIERIPNAQRVDIKEAGHMLPIETPRPLIDSLLDFGRNL</sequence>
<dbReference type="Gene3D" id="3.40.50.1820">
    <property type="entry name" value="alpha/beta hydrolase"/>
    <property type="match status" value="1"/>
</dbReference>
<dbReference type="SUPFAM" id="SSF53474">
    <property type="entry name" value="alpha/beta-Hydrolases"/>
    <property type="match status" value="1"/>
</dbReference>
<accession>A0A381W932</accession>
<dbReference type="InterPro" id="IPR050228">
    <property type="entry name" value="Carboxylesterase_BioH"/>
</dbReference>
<gene>
    <name evidence="2" type="ORF">METZ01_LOCUS101913</name>
</gene>
<dbReference type="Pfam" id="PF12697">
    <property type="entry name" value="Abhydrolase_6"/>
    <property type="match status" value="1"/>
</dbReference>
<dbReference type="InterPro" id="IPR000073">
    <property type="entry name" value="AB_hydrolase_1"/>
</dbReference>
<dbReference type="EMBL" id="UINC01011082">
    <property type="protein sequence ID" value="SVA49059.1"/>
    <property type="molecule type" value="Genomic_DNA"/>
</dbReference>
<name>A0A381W932_9ZZZZ</name>
<dbReference type="PANTHER" id="PTHR43194:SF2">
    <property type="entry name" value="PEROXISOMAL MEMBRANE PROTEIN LPX1"/>
    <property type="match status" value="1"/>
</dbReference>
<reference evidence="2" key="1">
    <citation type="submission" date="2018-05" db="EMBL/GenBank/DDBJ databases">
        <authorList>
            <person name="Lanie J.A."/>
            <person name="Ng W.-L."/>
            <person name="Kazmierczak K.M."/>
            <person name="Andrzejewski T.M."/>
            <person name="Davidsen T.M."/>
            <person name="Wayne K.J."/>
            <person name="Tettelin H."/>
            <person name="Glass J.I."/>
            <person name="Rusch D."/>
            <person name="Podicherti R."/>
            <person name="Tsui H.-C.T."/>
            <person name="Winkler M.E."/>
        </authorList>
    </citation>
    <scope>NUCLEOTIDE SEQUENCE</scope>
</reference>